<dbReference type="InterPro" id="IPR013551">
    <property type="entry name" value="YicC-like_C"/>
</dbReference>
<keyword evidence="4" id="KW-0378">Hydrolase</keyword>
<dbReference type="PANTHER" id="PTHR30636:SF3">
    <property type="entry name" value="UPF0701 PROTEIN YICC"/>
    <property type="match status" value="1"/>
</dbReference>
<reference evidence="8" key="1">
    <citation type="journal article" date="2014" name="Int. J. Syst. Evol. Microbiol.">
        <title>Complete genome sequence of Corynebacterium casei LMG S-19264T (=DSM 44701T), isolated from a smear-ripened cheese.</title>
        <authorList>
            <consortium name="US DOE Joint Genome Institute (JGI-PGF)"/>
            <person name="Walter F."/>
            <person name="Albersmeier A."/>
            <person name="Kalinowski J."/>
            <person name="Ruckert C."/>
        </authorList>
    </citation>
    <scope>NUCLEOTIDE SEQUENCE</scope>
    <source>
        <strain evidence="8">CGMCC 1.12777</strain>
    </source>
</reference>
<comment type="cofactor">
    <cofactor evidence="1">
        <name>a divalent metal cation</name>
        <dbReference type="ChEBI" id="CHEBI:60240"/>
    </cofactor>
</comment>
<dbReference type="PANTHER" id="PTHR30636">
    <property type="entry name" value="UPF0701 PROTEIN YICC"/>
    <property type="match status" value="1"/>
</dbReference>
<dbReference type="InterPro" id="IPR013527">
    <property type="entry name" value="YicC-like_N"/>
</dbReference>
<evidence type="ECO:0000256" key="2">
    <source>
        <dbReference type="ARBA" id="ARBA00022722"/>
    </source>
</evidence>
<dbReference type="RefSeq" id="WP_188495360.1">
    <property type="nucleotide sequence ID" value="NZ_BMFV01000001.1"/>
</dbReference>
<evidence type="ECO:0000256" key="5">
    <source>
        <dbReference type="ARBA" id="ARBA00035648"/>
    </source>
</evidence>
<feature type="domain" description="Endoribonuclease YicC-like N-terminal" evidence="6">
    <location>
        <begin position="3"/>
        <end position="155"/>
    </location>
</feature>
<keyword evidence="3" id="KW-0255">Endonuclease</keyword>
<evidence type="ECO:0000313" key="9">
    <source>
        <dbReference type="Proteomes" id="UP000656813"/>
    </source>
</evidence>
<comment type="similarity">
    <text evidence="5">Belongs to the YicC/YloC family.</text>
</comment>
<name>A0A8J2ZRV8_9BACL</name>
<evidence type="ECO:0008006" key="10">
    <source>
        <dbReference type="Google" id="ProtNLM"/>
    </source>
</evidence>
<dbReference type="GO" id="GO:0016787">
    <property type="term" value="F:hydrolase activity"/>
    <property type="evidence" value="ECO:0007669"/>
    <property type="project" value="UniProtKB-KW"/>
</dbReference>
<accession>A0A8J2ZRV8</accession>
<dbReference type="AlphaFoldDB" id="A0A8J2ZRV8"/>
<evidence type="ECO:0000256" key="4">
    <source>
        <dbReference type="ARBA" id="ARBA00022801"/>
    </source>
</evidence>
<keyword evidence="2" id="KW-0540">Nuclease</keyword>
<dbReference type="GO" id="GO:0004521">
    <property type="term" value="F:RNA endonuclease activity"/>
    <property type="evidence" value="ECO:0007669"/>
    <property type="project" value="InterPro"/>
</dbReference>
<feature type="domain" description="Endoribonuclease YicC-like C-terminal" evidence="7">
    <location>
        <begin position="173"/>
        <end position="293"/>
    </location>
</feature>
<keyword evidence="9" id="KW-1185">Reference proteome</keyword>
<sequence length="293" mass="33953">MLTSMTGYGRATLSNGTHTVTVEMKSVNHRYLEMTFNTPRSLLHLEDDMKRCIKNVLHRGSITVLLTISGESLNETTLHVNWDLLDQYIEKLKTISDRYGLEIQHHLQDINQFNDVFTVIEKPKQTSSIDALILSTLNAALDHHKAMRLKEGQHLYYDLKERLSEVDKCVKKIHEYAPKVVETYRNRLENRILDFLNGRALVDEERLLNEVAGFAEKVNIDEELTRLSSHSEQFRAFLEESGPVGRKMDFLIQEMNRETNTIGSKANDIHIAREVVEIKSHIEKIREQIQNIE</sequence>
<evidence type="ECO:0000259" key="7">
    <source>
        <dbReference type="Pfam" id="PF08340"/>
    </source>
</evidence>
<dbReference type="InterPro" id="IPR005229">
    <property type="entry name" value="YicC/YloC-like"/>
</dbReference>
<evidence type="ECO:0000256" key="1">
    <source>
        <dbReference type="ARBA" id="ARBA00001968"/>
    </source>
</evidence>
<dbReference type="Pfam" id="PF03755">
    <property type="entry name" value="YicC-like_N"/>
    <property type="match status" value="1"/>
</dbReference>
<dbReference type="Pfam" id="PF08340">
    <property type="entry name" value="YicC-like_C"/>
    <property type="match status" value="1"/>
</dbReference>
<organism evidence="8 9">
    <name type="scientific">Pullulanibacillus pueri</name>
    <dbReference type="NCBI Taxonomy" id="1437324"/>
    <lineage>
        <taxon>Bacteria</taxon>
        <taxon>Bacillati</taxon>
        <taxon>Bacillota</taxon>
        <taxon>Bacilli</taxon>
        <taxon>Bacillales</taxon>
        <taxon>Sporolactobacillaceae</taxon>
        <taxon>Pullulanibacillus</taxon>
    </lineage>
</organism>
<dbReference type="EMBL" id="BMFV01000001">
    <property type="protein sequence ID" value="GGH74732.1"/>
    <property type="molecule type" value="Genomic_DNA"/>
</dbReference>
<gene>
    <name evidence="8" type="ORF">GCM10007096_03240</name>
</gene>
<protein>
    <recommendedName>
        <fullName evidence="10">YicC family protein</fullName>
    </recommendedName>
</protein>
<evidence type="ECO:0000259" key="6">
    <source>
        <dbReference type="Pfam" id="PF03755"/>
    </source>
</evidence>
<dbReference type="Proteomes" id="UP000656813">
    <property type="component" value="Unassembled WGS sequence"/>
</dbReference>
<evidence type="ECO:0000313" key="8">
    <source>
        <dbReference type="EMBL" id="GGH74732.1"/>
    </source>
</evidence>
<proteinExistence type="inferred from homology"/>
<evidence type="ECO:0000256" key="3">
    <source>
        <dbReference type="ARBA" id="ARBA00022759"/>
    </source>
</evidence>
<reference evidence="8" key="2">
    <citation type="submission" date="2020-09" db="EMBL/GenBank/DDBJ databases">
        <authorList>
            <person name="Sun Q."/>
            <person name="Zhou Y."/>
        </authorList>
    </citation>
    <scope>NUCLEOTIDE SEQUENCE</scope>
    <source>
        <strain evidence="8">CGMCC 1.12777</strain>
    </source>
</reference>
<comment type="caution">
    <text evidence="8">The sequence shown here is derived from an EMBL/GenBank/DDBJ whole genome shotgun (WGS) entry which is preliminary data.</text>
</comment>
<dbReference type="NCBIfam" id="TIGR00255">
    <property type="entry name" value="YicC/YloC family endoribonuclease"/>
    <property type="match status" value="1"/>
</dbReference>